<evidence type="ECO:0000313" key="2">
    <source>
        <dbReference type="Proteomes" id="UP000318667"/>
    </source>
</evidence>
<dbReference type="AlphaFoldDB" id="A0A562JMR3"/>
<sequence>MEMEGSILDLNSFRETKQLQGEKNAVHLYTLAEDYTERTANIREKVRAKHLFRKTLGLPPEAAFTSLQHEVFQNWFLFDYKTIQGSTMFSLFLKNNSRQLSEPDLIQGALFLTSAMEPVRVVKIDCTVITAVGAESESPFQMRHMHGDLPDMSTCEWLFIRKIPIQMFDFAMGPVLPVKDKVIVDRMLDAYSEAKKKFPELTWRAFLKTNVLYFLFGE</sequence>
<comment type="caution">
    <text evidence="1">The sequence shown here is derived from an EMBL/GenBank/DDBJ whole genome shotgun (WGS) entry which is preliminary data.</text>
</comment>
<name>A0A562JMR3_9BACI</name>
<protein>
    <submittedName>
        <fullName evidence="1">Uncharacterized protein</fullName>
    </submittedName>
</protein>
<keyword evidence="2" id="KW-1185">Reference proteome</keyword>
<reference evidence="1 2" key="1">
    <citation type="journal article" date="2015" name="Stand. Genomic Sci.">
        <title>Genomic Encyclopedia of Bacterial and Archaeal Type Strains, Phase III: the genomes of soil and plant-associated and newly described type strains.</title>
        <authorList>
            <person name="Whitman W.B."/>
            <person name="Woyke T."/>
            <person name="Klenk H.P."/>
            <person name="Zhou Y."/>
            <person name="Lilburn T.G."/>
            <person name="Beck B.J."/>
            <person name="De Vos P."/>
            <person name="Vandamme P."/>
            <person name="Eisen J.A."/>
            <person name="Garrity G."/>
            <person name="Hugenholtz P."/>
            <person name="Kyrpides N.C."/>
        </authorList>
    </citation>
    <scope>NUCLEOTIDE SEQUENCE [LARGE SCALE GENOMIC DNA]</scope>
    <source>
        <strain evidence="1 2">CGMCC 1.10115</strain>
    </source>
</reference>
<proteinExistence type="predicted"/>
<evidence type="ECO:0000313" key="1">
    <source>
        <dbReference type="EMBL" id="TWH84457.1"/>
    </source>
</evidence>
<dbReference type="OrthoDB" id="2989520at2"/>
<gene>
    <name evidence="1" type="ORF">IQ19_03578</name>
</gene>
<organism evidence="1 2">
    <name type="scientific">Cytobacillus oceanisediminis</name>
    <dbReference type="NCBI Taxonomy" id="665099"/>
    <lineage>
        <taxon>Bacteria</taxon>
        <taxon>Bacillati</taxon>
        <taxon>Bacillota</taxon>
        <taxon>Bacilli</taxon>
        <taxon>Bacillales</taxon>
        <taxon>Bacillaceae</taxon>
        <taxon>Cytobacillus</taxon>
    </lineage>
</organism>
<dbReference type="EMBL" id="VLKI01000011">
    <property type="protein sequence ID" value="TWH84457.1"/>
    <property type="molecule type" value="Genomic_DNA"/>
</dbReference>
<dbReference type="GeneID" id="65404717"/>
<dbReference type="RefSeq" id="WP_144543630.1">
    <property type="nucleotide sequence ID" value="NZ_CBCSDC010000008.1"/>
</dbReference>
<dbReference type="Proteomes" id="UP000318667">
    <property type="component" value="Unassembled WGS sequence"/>
</dbReference>
<accession>A0A562JMR3</accession>